<name>X1RZ64_9ZZZZ</name>
<sequence>EKHRWPTRSIRANPEALHQARIAAVTQKKTLGQWLEEAIVEKIEREQEKKGY</sequence>
<comment type="caution">
    <text evidence="1">The sequence shown here is derived from an EMBL/GenBank/DDBJ whole genome shotgun (WGS) entry which is preliminary data.</text>
</comment>
<dbReference type="AlphaFoldDB" id="X1RZ64"/>
<reference evidence="1" key="1">
    <citation type="journal article" date="2014" name="Front. Microbiol.">
        <title>High frequency of phylogenetically diverse reductive dehalogenase-homologous genes in deep subseafloor sedimentary metagenomes.</title>
        <authorList>
            <person name="Kawai M."/>
            <person name="Futagami T."/>
            <person name="Toyoda A."/>
            <person name="Takaki Y."/>
            <person name="Nishi S."/>
            <person name="Hori S."/>
            <person name="Arai W."/>
            <person name="Tsubouchi T."/>
            <person name="Morono Y."/>
            <person name="Uchiyama I."/>
            <person name="Ito T."/>
            <person name="Fujiyama A."/>
            <person name="Inagaki F."/>
            <person name="Takami H."/>
        </authorList>
    </citation>
    <scope>NUCLEOTIDE SEQUENCE</scope>
    <source>
        <strain evidence="1">Expedition CK06-06</strain>
    </source>
</reference>
<accession>X1RZ64</accession>
<proteinExistence type="predicted"/>
<evidence type="ECO:0000313" key="1">
    <source>
        <dbReference type="EMBL" id="GAI72216.1"/>
    </source>
</evidence>
<gene>
    <name evidence="1" type="ORF">S12H4_07152</name>
</gene>
<feature type="non-terminal residue" evidence="1">
    <location>
        <position position="1"/>
    </location>
</feature>
<protein>
    <submittedName>
        <fullName evidence="1">Uncharacterized protein</fullName>
    </submittedName>
</protein>
<dbReference type="EMBL" id="BARW01002599">
    <property type="protein sequence ID" value="GAI72216.1"/>
    <property type="molecule type" value="Genomic_DNA"/>
</dbReference>
<organism evidence="1">
    <name type="scientific">marine sediment metagenome</name>
    <dbReference type="NCBI Taxonomy" id="412755"/>
    <lineage>
        <taxon>unclassified sequences</taxon>
        <taxon>metagenomes</taxon>
        <taxon>ecological metagenomes</taxon>
    </lineage>
</organism>